<sequence length="170" mass="18953">MTRVSAQRAPGRDPSLIEARHHPIHPHNGFRATAKLSVIMVKKIDSILSRSPFLAHQSGKILLGSDAIRVIVQKRKELRCLSEQWGLTVLFSDEPHRHRVEGQSVLRLRKFTASQQKEMSKYPEGRDCCDKGKPLSVAVNGDCSLVAVHGPLVVVAALTVDHRLKDAWTQ</sequence>
<proteinExistence type="predicted"/>
<evidence type="ECO:0000313" key="2">
    <source>
        <dbReference type="EMBL" id="KAG5204752.1"/>
    </source>
</evidence>
<reference evidence="2 3" key="1">
    <citation type="submission" date="2020-12" db="EMBL/GenBank/DDBJ databases">
        <title>De novo assembly of Tibetan sheep genome.</title>
        <authorList>
            <person name="Li X."/>
        </authorList>
    </citation>
    <scope>NUCLEOTIDE SEQUENCE [LARGE SCALE GENOMIC DNA]</scope>
    <source>
        <tissue evidence="2">Heart</tissue>
    </source>
</reference>
<protein>
    <submittedName>
        <fullName evidence="2">Uncharacterized protein</fullName>
    </submittedName>
</protein>
<comment type="caution">
    <text evidence="2">The sequence shown here is derived from an EMBL/GenBank/DDBJ whole genome shotgun (WGS) entry which is preliminary data.</text>
</comment>
<feature type="region of interest" description="Disordered" evidence="1">
    <location>
        <begin position="1"/>
        <end position="26"/>
    </location>
</feature>
<organism evidence="2 3">
    <name type="scientific">Ovis aries</name>
    <name type="common">Sheep</name>
    <dbReference type="NCBI Taxonomy" id="9940"/>
    <lineage>
        <taxon>Eukaryota</taxon>
        <taxon>Metazoa</taxon>
        <taxon>Chordata</taxon>
        <taxon>Craniata</taxon>
        <taxon>Vertebrata</taxon>
        <taxon>Euteleostomi</taxon>
        <taxon>Mammalia</taxon>
        <taxon>Eutheria</taxon>
        <taxon>Laurasiatheria</taxon>
        <taxon>Artiodactyla</taxon>
        <taxon>Ruminantia</taxon>
        <taxon>Pecora</taxon>
        <taxon>Bovidae</taxon>
        <taxon>Caprinae</taxon>
        <taxon>Ovis</taxon>
    </lineage>
</organism>
<dbReference type="EMBL" id="JAEMGP010000009">
    <property type="protein sequence ID" value="KAG5204752.1"/>
    <property type="molecule type" value="Genomic_DNA"/>
</dbReference>
<dbReference type="AlphaFoldDB" id="A0A836CZ23"/>
<dbReference type="Proteomes" id="UP000664991">
    <property type="component" value="Unassembled WGS sequence"/>
</dbReference>
<evidence type="ECO:0000313" key="3">
    <source>
        <dbReference type="Proteomes" id="UP000664991"/>
    </source>
</evidence>
<evidence type="ECO:0000256" key="1">
    <source>
        <dbReference type="SAM" id="MobiDB-lite"/>
    </source>
</evidence>
<name>A0A836CZ23_SHEEP</name>
<gene>
    <name evidence="2" type="ORF">JEQ12_019197</name>
</gene>
<accession>A0A836CZ23</accession>